<dbReference type="AlphaFoldDB" id="A0AAD4TE67"/>
<comment type="similarity">
    <text evidence="1">Belongs to the protein kinase superfamily. CK1 Ser/Thr protein kinase family. Casein kinase I subfamily.</text>
</comment>
<keyword evidence="12" id="KW-1185">Reference proteome</keyword>
<evidence type="ECO:0000256" key="1">
    <source>
        <dbReference type="ARBA" id="ARBA00005926"/>
    </source>
</evidence>
<organism evidence="11 12">
    <name type="scientific">Papaver atlanticum</name>
    <dbReference type="NCBI Taxonomy" id="357466"/>
    <lineage>
        <taxon>Eukaryota</taxon>
        <taxon>Viridiplantae</taxon>
        <taxon>Streptophyta</taxon>
        <taxon>Embryophyta</taxon>
        <taxon>Tracheophyta</taxon>
        <taxon>Spermatophyta</taxon>
        <taxon>Magnoliopsida</taxon>
        <taxon>Ranunculales</taxon>
        <taxon>Papaveraceae</taxon>
        <taxon>Papaveroideae</taxon>
        <taxon>Papaver</taxon>
    </lineage>
</organism>
<evidence type="ECO:0000313" key="12">
    <source>
        <dbReference type="Proteomes" id="UP001202328"/>
    </source>
</evidence>
<feature type="compositionally biased region" description="Basic and acidic residues" evidence="9">
    <location>
        <begin position="352"/>
        <end position="368"/>
    </location>
</feature>
<evidence type="ECO:0000313" key="11">
    <source>
        <dbReference type="EMBL" id="KAI3955963.1"/>
    </source>
</evidence>
<evidence type="ECO:0000256" key="5">
    <source>
        <dbReference type="ARBA" id="ARBA00022777"/>
    </source>
</evidence>
<dbReference type="PROSITE" id="PS50011">
    <property type="entry name" value="PROTEIN_KINASE_DOM"/>
    <property type="match status" value="1"/>
</dbReference>
<dbReference type="SMART" id="SM00220">
    <property type="entry name" value="S_TKc"/>
    <property type="match status" value="1"/>
</dbReference>
<evidence type="ECO:0000256" key="3">
    <source>
        <dbReference type="ARBA" id="ARBA00022679"/>
    </source>
</evidence>
<keyword evidence="8" id="KW-0723">Serine/threonine-protein kinase</keyword>
<sequence>MVNPRVGIQGNEFKIGRRIGSGSFGQIYLGTDIQTNEEVAIKLENAKAKYPQLLYESALYRVFRGGTGIPNARWSGEEGDYKVLVMDLLGPSLEDLFNSCGRKFSLETVLMLAEQMINRVEFIHSKSYLHRDIKPDNFLMGTGGRANQVYIIDFGLAKKYRNSKTRQHAPYREKKDLIGSPRYASRNSHLGIEQSRRDDIESLGYTLMYFLRGSLPWQGLRAVTDKKKNEIIREKMLSTSVEDLCKGYPMEFAFYFHHCRSLRFDAKPDYAYLRRLFRELYVTEGFQFDLAYDWTNLVYQQSPMVTPPSRTPVSDSVLQWFPLDILPLYLSSSNLLGKTSGSASRPAISSSRDARIGLKSTDPSHLRTTEASPGAFRRVTDAQRCSPIGSVETPKNTSSHKTSLNVKNYESVLKGIESLHVDKDEKDMDPY</sequence>
<evidence type="ECO:0000256" key="6">
    <source>
        <dbReference type="ARBA" id="ARBA00022840"/>
    </source>
</evidence>
<keyword evidence="3" id="KW-0808">Transferase</keyword>
<evidence type="ECO:0000256" key="9">
    <source>
        <dbReference type="SAM" id="MobiDB-lite"/>
    </source>
</evidence>
<accession>A0AAD4TE67</accession>
<feature type="compositionally biased region" description="Low complexity" evidence="9">
    <location>
        <begin position="340"/>
        <end position="351"/>
    </location>
</feature>
<dbReference type="PROSITE" id="PS00107">
    <property type="entry name" value="PROTEIN_KINASE_ATP"/>
    <property type="match status" value="1"/>
</dbReference>
<proteinExistence type="inferred from homology"/>
<dbReference type="EC" id="2.7.11.1" evidence="2"/>
<comment type="caution">
    <text evidence="11">The sequence shown here is derived from an EMBL/GenBank/DDBJ whole genome shotgun (WGS) entry which is preliminary data.</text>
</comment>
<evidence type="ECO:0000256" key="8">
    <source>
        <dbReference type="RuleBase" id="RU000304"/>
    </source>
</evidence>
<dbReference type="Gene3D" id="1.10.510.10">
    <property type="entry name" value="Transferase(Phosphotransferase) domain 1"/>
    <property type="match status" value="1"/>
</dbReference>
<dbReference type="PROSITE" id="PS00108">
    <property type="entry name" value="PROTEIN_KINASE_ST"/>
    <property type="match status" value="1"/>
</dbReference>
<evidence type="ECO:0000259" key="10">
    <source>
        <dbReference type="PROSITE" id="PS50011"/>
    </source>
</evidence>
<name>A0AAD4TE67_9MAGN</name>
<dbReference type="FunFam" id="1.10.510.10:FF:000596">
    <property type="entry name" value="CK1 family protein kinase"/>
    <property type="match status" value="1"/>
</dbReference>
<dbReference type="Proteomes" id="UP001202328">
    <property type="component" value="Unassembled WGS sequence"/>
</dbReference>
<dbReference type="InterPro" id="IPR050235">
    <property type="entry name" value="CK1_Ser-Thr_kinase"/>
</dbReference>
<dbReference type="SUPFAM" id="SSF56112">
    <property type="entry name" value="Protein kinase-like (PK-like)"/>
    <property type="match status" value="1"/>
</dbReference>
<keyword evidence="5" id="KW-0418">Kinase</keyword>
<dbReference type="GO" id="GO:0004674">
    <property type="term" value="F:protein serine/threonine kinase activity"/>
    <property type="evidence" value="ECO:0007669"/>
    <property type="project" value="UniProtKB-KW"/>
</dbReference>
<feature type="region of interest" description="Disordered" evidence="9">
    <location>
        <begin position="338"/>
        <end position="372"/>
    </location>
</feature>
<dbReference type="Pfam" id="PF00069">
    <property type="entry name" value="Pkinase"/>
    <property type="match status" value="1"/>
</dbReference>
<gene>
    <name evidence="11" type="ORF">MKW98_006323</name>
</gene>
<feature type="binding site" evidence="7">
    <location>
        <position position="42"/>
    </location>
    <ligand>
        <name>ATP</name>
        <dbReference type="ChEBI" id="CHEBI:30616"/>
    </ligand>
</feature>
<evidence type="ECO:0000256" key="2">
    <source>
        <dbReference type="ARBA" id="ARBA00012513"/>
    </source>
</evidence>
<dbReference type="EMBL" id="JAJJMB010001716">
    <property type="protein sequence ID" value="KAI3955963.1"/>
    <property type="molecule type" value="Genomic_DNA"/>
</dbReference>
<keyword evidence="6 7" id="KW-0067">ATP-binding</keyword>
<reference evidence="11" key="1">
    <citation type="submission" date="2022-04" db="EMBL/GenBank/DDBJ databases">
        <title>A functionally conserved STORR gene fusion in Papaver species that diverged 16.8 million years ago.</title>
        <authorList>
            <person name="Catania T."/>
        </authorList>
    </citation>
    <scope>NUCLEOTIDE SEQUENCE</scope>
    <source>
        <strain evidence="11">S-188037</strain>
    </source>
</reference>
<dbReference type="InterPro" id="IPR017441">
    <property type="entry name" value="Protein_kinase_ATP_BS"/>
</dbReference>
<dbReference type="GO" id="GO:0005524">
    <property type="term" value="F:ATP binding"/>
    <property type="evidence" value="ECO:0007669"/>
    <property type="project" value="UniProtKB-UniRule"/>
</dbReference>
<dbReference type="PANTHER" id="PTHR11909">
    <property type="entry name" value="CASEIN KINASE-RELATED"/>
    <property type="match status" value="1"/>
</dbReference>
<feature type="domain" description="Protein kinase" evidence="10">
    <location>
        <begin position="13"/>
        <end position="282"/>
    </location>
</feature>
<dbReference type="InterPro" id="IPR008271">
    <property type="entry name" value="Ser/Thr_kinase_AS"/>
</dbReference>
<dbReference type="InterPro" id="IPR000719">
    <property type="entry name" value="Prot_kinase_dom"/>
</dbReference>
<evidence type="ECO:0000256" key="4">
    <source>
        <dbReference type="ARBA" id="ARBA00022741"/>
    </source>
</evidence>
<evidence type="ECO:0000256" key="7">
    <source>
        <dbReference type="PROSITE-ProRule" id="PRU10141"/>
    </source>
</evidence>
<protein>
    <recommendedName>
        <fullName evidence="2">non-specific serine/threonine protein kinase</fullName>
        <ecNumber evidence="2">2.7.11.1</ecNumber>
    </recommendedName>
</protein>
<dbReference type="InterPro" id="IPR011009">
    <property type="entry name" value="Kinase-like_dom_sf"/>
</dbReference>
<keyword evidence="4 7" id="KW-0547">Nucleotide-binding</keyword>